<evidence type="ECO:0000259" key="3">
    <source>
        <dbReference type="Pfam" id="PF04509"/>
    </source>
</evidence>
<evidence type="ECO:0000313" key="4">
    <source>
        <dbReference type="EMBL" id="AZR72369.1"/>
    </source>
</evidence>
<evidence type="ECO:0000313" key="5">
    <source>
        <dbReference type="Proteomes" id="UP000267250"/>
    </source>
</evidence>
<feature type="domain" description="CheC-like protein" evidence="3">
    <location>
        <begin position="110"/>
        <end position="145"/>
    </location>
</feature>
<dbReference type="InterPro" id="IPR007597">
    <property type="entry name" value="CheC"/>
</dbReference>
<dbReference type="InterPro" id="IPR028976">
    <property type="entry name" value="CheC-like_sf"/>
</dbReference>
<dbReference type="EMBL" id="CP016379">
    <property type="protein sequence ID" value="AZR72369.1"/>
    <property type="molecule type" value="Genomic_DNA"/>
</dbReference>
<dbReference type="GO" id="GO:0016787">
    <property type="term" value="F:hydrolase activity"/>
    <property type="evidence" value="ECO:0007669"/>
    <property type="project" value="UniProtKB-KW"/>
</dbReference>
<dbReference type="Gene3D" id="3.40.1550.10">
    <property type="entry name" value="CheC-like"/>
    <property type="match status" value="1"/>
</dbReference>
<reference evidence="4 5" key="1">
    <citation type="submission" date="2016-07" db="EMBL/GenBank/DDBJ databases">
        <title>Genome and transcriptome analysis of iron-reducing fermentative bacteria Anoxybacter fermentans.</title>
        <authorList>
            <person name="Zeng X."/>
            <person name="Shao Z."/>
        </authorList>
    </citation>
    <scope>NUCLEOTIDE SEQUENCE [LARGE SCALE GENOMIC DNA]</scope>
    <source>
        <strain evidence="4 5">DY22613</strain>
    </source>
</reference>
<dbReference type="InterPro" id="IPR050992">
    <property type="entry name" value="CheZ_family_phosphatases"/>
</dbReference>
<keyword evidence="1" id="KW-0145">Chemotaxis</keyword>
<dbReference type="GO" id="GO:0006935">
    <property type="term" value="P:chemotaxis"/>
    <property type="evidence" value="ECO:0007669"/>
    <property type="project" value="UniProtKB-KW"/>
</dbReference>
<name>A0A3Q9HP37_9FIRM</name>
<keyword evidence="2" id="KW-0378">Hydrolase</keyword>
<dbReference type="PANTHER" id="PTHR43693">
    <property type="entry name" value="PROTEIN PHOSPHATASE CHEZ"/>
    <property type="match status" value="1"/>
</dbReference>
<dbReference type="Proteomes" id="UP000267250">
    <property type="component" value="Chromosome"/>
</dbReference>
<feature type="domain" description="CheC-like protein" evidence="3">
    <location>
        <begin position="13"/>
        <end position="50"/>
    </location>
</feature>
<dbReference type="CDD" id="cd17909">
    <property type="entry name" value="CheC_ClassI"/>
    <property type="match status" value="1"/>
</dbReference>
<accession>A0A3Q9HP37</accession>
<evidence type="ECO:0000256" key="1">
    <source>
        <dbReference type="ARBA" id="ARBA00022500"/>
    </source>
</evidence>
<dbReference type="RefSeq" id="WP_127015702.1">
    <property type="nucleotide sequence ID" value="NZ_CP016379.1"/>
</dbReference>
<dbReference type="Pfam" id="PF04509">
    <property type="entry name" value="CheC"/>
    <property type="match status" value="2"/>
</dbReference>
<dbReference type="SUPFAM" id="SSF103039">
    <property type="entry name" value="CheC-like"/>
    <property type="match status" value="1"/>
</dbReference>
<sequence length="213" mass="22849">MDNILSVTDLSPIQLDALREVGNIGAGNAATAFAQFLGRKIDMTVPKVMIVELSEVPELFGGPDVPVAGVSLRVMGEAPGHMLFLLERSSAFKLIEVLGLGNKRNSFSDMEISALKEIVNILSGSYLTAFNQVTGFSLIQSVPAFAMDMAGAILGTFMIEFGQIGDYGLLVETEFHVDGEEISGNFFLIPGQDSLRTIITALGLEAYYESNSC</sequence>
<dbReference type="OrthoDB" id="9812187at2"/>
<organism evidence="4 5">
    <name type="scientific">Anoxybacter fermentans</name>
    <dbReference type="NCBI Taxonomy" id="1323375"/>
    <lineage>
        <taxon>Bacteria</taxon>
        <taxon>Bacillati</taxon>
        <taxon>Bacillota</taxon>
        <taxon>Clostridia</taxon>
        <taxon>Halanaerobiales</taxon>
        <taxon>Anoxybacter</taxon>
    </lineage>
</organism>
<dbReference type="PANTHER" id="PTHR43693:SF1">
    <property type="entry name" value="PROTEIN PHOSPHATASE CHEZ"/>
    <property type="match status" value="1"/>
</dbReference>
<protein>
    <submittedName>
        <fullName evidence="4">CheY-P-specific phosphatase CheC</fullName>
    </submittedName>
</protein>
<keyword evidence="5" id="KW-1185">Reference proteome</keyword>
<evidence type="ECO:0000256" key="2">
    <source>
        <dbReference type="ARBA" id="ARBA00022801"/>
    </source>
</evidence>
<dbReference type="KEGG" id="aft:BBF96_02545"/>
<proteinExistence type="predicted"/>
<dbReference type="AlphaFoldDB" id="A0A3Q9HP37"/>
<gene>
    <name evidence="4" type="ORF">BBF96_02545</name>
</gene>